<evidence type="ECO:0000313" key="2">
    <source>
        <dbReference type="EMBL" id="SDJ27401.1"/>
    </source>
</evidence>
<dbReference type="PRINTS" id="PR00364">
    <property type="entry name" value="DISEASERSIST"/>
</dbReference>
<dbReference type="PROSITE" id="PS50005">
    <property type="entry name" value="TPR"/>
    <property type="match status" value="2"/>
</dbReference>
<dbReference type="AlphaFoldDB" id="A0A1G8SDY3"/>
<keyword evidence="1" id="KW-0802">TPR repeat</keyword>
<accession>A0A1G8SDY3</accession>
<dbReference type="SMART" id="SM00028">
    <property type="entry name" value="TPR"/>
    <property type="match status" value="6"/>
</dbReference>
<reference evidence="3" key="1">
    <citation type="submission" date="2016-10" db="EMBL/GenBank/DDBJ databases">
        <authorList>
            <person name="Varghese N."/>
            <person name="Submissions S."/>
        </authorList>
    </citation>
    <scope>NUCLEOTIDE SEQUENCE [LARGE SCALE GENOMIC DNA]</scope>
    <source>
        <strain evidence="3">DSM 44796</strain>
    </source>
</reference>
<organism evidence="2 3">
    <name type="scientific">Lentzea albidocapillata subsp. violacea</name>
    <dbReference type="NCBI Taxonomy" id="128104"/>
    <lineage>
        <taxon>Bacteria</taxon>
        <taxon>Bacillati</taxon>
        <taxon>Actinomycetota</taxon>
        <taxon>Actinomycetes</taxon>
        <taxon>Pseudonocardiales</taxon>
        <taxon>Pseudonocardiaceae</taxon>
        <taxon>Lentzea</taxon>
    </lineage>
</organism>
<protein>
    <submittedName>
        <fullName evidence="2">Tetratricopeptide (TPR) repeat</fullName>
    </submittedName>
</protein>
<dbReference type="Gene3D" id="1.25.40.10">
    <property type="entry name" value="Tetratricopeptide repeat domain"/>
    <property type="match status" value="1"/>
</dbReference>
<dbReference type="SUPFAM" id="SSF48452">
    <property type="entry name" value="TPR-like"/>
    <property type="match status" value="1"/>
</dbReference>
<dbReference type="RefSeq" id="WP_090004332.1">
    <property type="nucleotide sequence ID" value="NZ_FNET01000001.1"/>
</dbReference>
<dbReference type="InterPro" id="IPR019734">
    <property type="entry name" value="TPR_rpt"/>
</dbReference>
<evidence type="ECO:0000313" key="3">
    <source>
        <dbReference type="Proteomes" id="UP000199682"/>
    </source>
</evidence>
<dbReference type="EMBL" id="FNET01000001">
    <property type="protein sequence ID" value="SDJ27401.1"/>
    <property type="molecule type" value="Genomic_DNA"/>
</dbReference>
<dbReference type="Pfam" id="PF13424">
    <property type="entry name" value="TPR_12"/>
    <property type="match status" value="2"/>
</dbReference>
<gene>
    <name evidence="2" type="ORF">SAMN04488074_101952</name>
</gene>
<sequence length="826" mass="89706">MCPAPAPLPDPGQAVTLDDLVERLRLLKVWAGAPSYERITAGINAEWAREGRPEAEMARKTTVVDCFRSGRKRLNTDLVIAIVRALHPDQGYVAQWRQALRAVAGEIVMAAQVRVHDELPGGEPGFVGRETELARLCEAAAGGSVVISALEGMAGVGKTQLALRAATRLAGAHRRVLFVDLRGFDPKQPPAAPSAVLDGFLRMLGVPGTEVPHDLPSLVGAYRERAAGVLVVLDNAADEEQVRHLLPGAPGSVAIITSRRSLTGLPAITHLALAVFTAAEAVAFLEHAVGDLSLGNDPKALSRIAERCGFLPLALNLIVGHIRAVQGWTLTDHADRLDDRHQRQQLDDGVQLALDASYQRLPEERRRVLRLVALHPTGEFDSYGAAALTGQDLDDTRAHLEGLRRDHLLQCASGRYFFHDLVREYAAGRASDEDPPSVRQGARSSLAGYLLATASLAMDVRYPADTRRRPRVAAAKTATPDLTDPDAALTWLEAEHPALVTSVEVGEPRHAVQLSLTVFRHLNRDRWSTALTVSTWALAAARSLGDPVQIARTLHDVTAALLELGRPEDALHVLEEAAELLRTTDDRDGEIRTLVLLGVTDTRLGRFREAAGHYYQALELNKATGDQAAEAHALVNLGAVEERLGLNSSAARHLERAQRLYADMGDVDGEAWAISGLASVEIELGRYDSALEHFTRILDIYRQRGDVDAEAWCVQGFGLLFSRWGERDRAKQEYTRALTMFREVGDRTGELYVLNGLGEATDDVALLTEALALATELSSVDQQARAHAGLGHALGSREHYEQAVELYTRLGAPEAEPLRALLATAQ</sequence>
<proteinExistence type="predicted"/>
<dbReference type="SUPFAM" id="SSF52540">
    <property type="entry name" value="P-loop containing nucleoside triphosphate hydrolases"/>
    <property type="match status" value="1"/>
</dbReference>
<name>A0A1G8SDY3_9PSEU</name>
<feature type="repeat" description="TPR" evidence="1">
    <location>
        <begin position="591"/>
        <end position="624"/>
    </location>
</feature>
<dbReference type="Proteomes" id="UP000199682">
    <property type="component" value="Unassembled WGS sequence"/>
</dbReference>
<feature type="repeat" description="TPR" evidence="1">
    <location>
        <begin position="671"/>
        <end position="704"/>
    </location>
</feature>
<dbReference type="InterPro" id="IPR011990">
    <property type="entry name" value="TPR-like_helical_dom_sf"/>
</dbReference>
<dbReference type="PANTHER" id="PTHR10098">
    <property type="entry name" value="RAPSYN-RELATED"/>
    <property type="match status" value="1"/>
</dbReference>
<dbReference type="InterPro" id="IPR027417">
    <property type="entry name" value="P-loop_NTPase"/>
</dbReference>
<dbReference type="Gene3D" id="3.40.50.300">
    <property type="entry name" value="P-loop containing nucleotide triphosphate hydrolases"/>
    <property type="match status" value="1"/>
</dbReference>
<evidence type="ECO:0000256" key="1">
    <source>
        <dbReference type="PROSITE-ProRule" id="PRU00339"/>
    </source>
</evidence>